<dbReference type="Proteomes" id="UP000479563">
    <property type="component" value="Unassembled WGS sequence"/>
</dbReference>
<dbReference type="EMBL" id="QSJS01000033">
    <property type="protein sequence ID" value="RHD90079.1"/>
    <property type="molecule type" value="Genomic_DNA"/>
</dbReference>
<organism evidence="1 8">
    <name type="scientific">Agathobacter rectalis</name>
    <dbReference type="NCBI Taxonomy" id="39491"/>
    <lineage>
        <taxon>Bacteria</taxon>
        <taxon>Bacillati</taxon>
        <taxon>Bacillota</taxon>
        <taxon>Clostridia</taxon>
        <taxon>Lachnospirales</taxon>
        <taxon>Lachnospiraceae</taxon>
        <taxon>Agathobacter</taxon>
    </lineage>
</organism>
<dbReference type="AlphaFoldDB" id="A0A173VWD9"/>
<dbReference type="Proteomes" id="UP000284835">
    <property type="component" value="Unassembled WGS sequence"/>
</dbReference>
<dbReference type="OrthoDB" id="5124454at2"/>
<evidence type="ECO:0000313" key="6">
    <source>
        <dbReference type="EMBL" id="RHE99562.1"/>
    </source>
</evidence>
<dbReference type="EMBL" id="QSKY01000036">
    <property type="protein sequence ID" value="RHE99562.1"/>
    <property type="molecule type" value="Genomic_DNA"/>
</dbReference>
<accession>A0A173VWD9</accession>
<reference evidence="9 10" key="2">
    <citation type="submission" date="2018-08" db="EMBL/GenBank/DDBJ databases">
        <title>A genome reference for cultivated species of the human gut microbiota.</title>
        <authorList>
            <person name="Zou Y."/>
            <person name="Xue W."/>
            <person name="Luo G."/>
        </authorList>
    </citation>
    <scope>NUCLEOTIDE SEQUENCE [LARGE SCALE GENOMIC DNA]</scope>
    <source>
        <strain evidence="6 9">AM26-2LB</strain>
        <strain evidence="5 10">AM30-13AC</strain>
    </source>
</reference>
<reference evidence="4 11" key="3">
    <citation type="journal article" date="2019" name="Nat. Med.">
        <title>A library of human gut bacterial isolates paired with longitudinal multiomics data enables mechanistic microbiome research.</title>
        <authorList>
            <person name="Poyet M."/>
            <person name="Groussin M."/>
            <person name="Gibbons S.M."/>
            <person name="Avila-Pacheco J."/>
            <person name="Jiang X."/>
            <person name="Kearney S.M."/>
            <person name="Perrotta A.R."/>
            <person name="Berdy B."/>
            <person name="Zhao S."/>
            <person name="Lieberman T.D."/>
            <person name="Swanson P.K."/>
            <person name="Smith M."/>
            <person name="Roesemann S."/>
            <person name="Alexander J.E."/>
            <person name="Rich S.A."/>
            <person name="Livny J."/>
            <person name="Vlamakis H."/>
            <person name="Clish C."/>
            <person name="Bullock K."/>
            <person name="Deik A."/>
            <person name="Scott J."/>
            <person name="Pierce K.A."/>
            <person name="Xavier R.J."/>
            <person name="Alm E.J."/>
        </authorList>
    </citation>
    <scope>NUCLEOTIDE SEQUENCE [LARGE SCALE GENOMIC DNA]</scope>
    <source>
        <strain evidence="4 11">BIOML-A11</strain>
    </source>
</reference>
<evidence type="ECO:0000313" key="10">
    <source>
        <dbReference type="Proteomes" id="UP000284835"/>
    </source>
</evidence>
<reference evidence="7 8" key="1">
    <citation type="submission" date="2015-09" db="EMBL/GenBank/DDBJ databases">
        <authorList>
            <consortium name="Pathogen Informatics"/>
        </authorList>
    </citation>
    <scope>NUCLEOTIDE SEQUENCE [LARGE SCALE GENOMIC DNA]</scope>
    <source>
        <strain evidence="2 7">2789STDY5608860</strain>
        <strain evidence="1 8">2789STDY5834968</strain>
    </source>
</reference>
<dbReference type="EMBL" id="JAJFBX010000023">
    <property type="protein sequence ID" value="MCC2747988.1"/>
    <property type="molecule type" value="Genomic_DNA"/>
</dbReference>
<dbReference type="Proteomes" id="UP000095384">
    <property type="component" value="Unassembled WGS sequence"/>
</dbReference>
<evidence type="ECO:0000313" key="8">
    <source>
        <dbReference type="Proteomes" id="UP000095673"/>
    </source>
</evidence>
<dbReference type="EMBL" id="CYYW01000035">
    <property type="protein sequence ID" value="CUO69437.1"/>
    <property type="molecule type" value="Genomic_DNA"/>
</dbReference>
<evidence type="ECO:0000313" key="9">
    <source>
        <dbReference type="Proteomes" id="UP000283501"/>
    </source>
</evidence>
<gene>
    <name evidence="6" type="ORF">DW703_15510</name>
    <name evidence="5" type="ORF">DW775_14950</name>
    <name evidence="2" type="ORF">ERS852417_02886</name>
    <name evidence="1" type="ORF">ERS852580_03541</name>
    <name evidence="4" type="ORF">GKE07_15385</name>
    <name evidence="3" type="ORF">LK487_13290</name>
</gene>
<protein>
    <submittedName>
        <fullName evidence="3">DUF4176 domain-containing protein</fullName>
    </submittedName>
    <submittedName>
        <fullName evidence="1">Uncharacterized protein conserved in bacteria</fullName>
    </submittedName>
</protein>
<dbReference type="EMBL" id="WKQP01000041">
    <property type="protein sequence ID" value="MSC61543.1"/>
    <property type="molecule type" value="Genomic_DNA"/>
</dbReference>
<name>A0A173VWD9_9FIRM</name>
<dbReference type="Proteomes" id="UP001197847">
    <property type="component" value="Unassembled WGS sequence"/>
</dbReference>
<evidence type="ECO:0000313" key="4">
    <source>
        <dbReference type="EMBL" id="MSC61543.1"/>
    </source>
</evidence>
<evidence type="ECO:0000313" key="3">
    <source>
        <dbReference type="EMBL" id="MCC2747988.1"/>
    </source>
</evidence>
<evidence type="ECO:0000313" key="5">
    <source>
        <dbReference type="EMBL" id="RHD90079.1"/>
    </source>
</evidence>
<dbReference type="InterPro" id="IPR025233">
    <property type="entry name" value="DUF4176"/>
</dbReference>
<dbReference type="Proteomes" id="UP000095673">
    <property type="component" value="Unassembled WGS sequence"/>
</dbReference>
<dbReference type="RefSeq" id="WP_055225113.1">
    <property type="nucleotide sequence ID" value="NZ_CYXM01000036.1"/>
</dbReference>
<evidence type="ECO:0000313" key="1">
    <source>
        <dbReference type="EMBL" id="CUN30425.1"/>
    </source>
</evidence>
<sequence length="108" mass="12365">MNEKFDFLPLGSIVVVSGGIKKFVIVARALQVNINGCKQLFDYAACPYPEGMNGDRLMYFQHTDISRVVFEGYVDDDEIMMCDNIFNAMEKTEIERADVRKLKRSMVN</sequence>
<dbReference type="Proteomes" id="UP000283501">
    <property type="component" value="Unassembled WGS sequence"/>
</dbReference>
<reference evidence="3" key="4">
    <citation type="submission" date="2021-10" db="EMBL/GenBank/DDBJ databases">
        <title>Collection of gut derived symbiotic bacterial strains cultured from healthy donors.</title>
        <authorList>
            <person name="Lin H."/>
            <person name="Littmann E."/>
            <person name="Claire K."/>
            <person name="Pamer E."/>
        </authorList>
    </citation>
    <scope>NUCLEOTIDE SEQUENCE</scope>
    <source>
        <strain evidence="3">MSK.22.92</strain>
    </source>
</reference>
<evidence type="ECO:0000313" key="2">
    <source>
        <dbReference type="EMBL" id="CUO69437.1"/>
    </source>
</evidence>
<proteinExistence type="predicted"/>
<dbReference type="Pfam" id="PF13780">
    <property type="entry name" value="DUF4176"/>
    <property type="match status" value="1"/>
</dbReference>
<dbReference type="EMBL" id="CYXM01000036">
    <property type="protein sequence ID" value="CUN30425.1"/>
    <property type="molecule type" value="Genomic_DNA"/>
</dbReference>
<evidence type="ECO:0000313" key="7">
    <source>
        <dbReference type="Proteomes" id="UP000095384"/>
    </source>
</evidence>
<evidence type="ECO:0000313" key="11">
    <source>
        <dbReference type="Proteomes" id="UP000479563"/>
    </source>
</evidence>